<dbReference type="Proteomes" id="UP000709295">
    <property type="component" value="Unassembled WGS sequence"/>
</dbReference>
<keyword evidence="1" id="KW-1133">Transmembrane helix</keyword>
<dbReference type="EMBL" id="JAENGY010003369">
    <property type="protein sequence ID" value="KAG6941892.1"/>
    <property type="molecule type" value="Genomic_DNA"/>
</dbReference>
<sequence>MNTQSVIVSAMKTNQILPAASLARQVEKTSEKNHYLTLTFRGAFGAVGVPMLVTLVVCISWTNCLICVTLLPNQVANWLMGTEGYDH</sequence>
<feature type="non-terminal residue" evidence="2">
    <location>
        <position position="87"/>
    </location>
</feature>
<gene>
    <name evidence="2" type="ORF">JG688_00018417</name>
</gene>
<protein>
    <submittedName>
        <fullName evidence="2">Uncharacterized protein</fullName>
    </submittedName>
</protein>
<accession>A0A8J5I217</accession>
<feature type="transmembrane region" description="Helical" evidence="1">
    <location>
        <begin position="43"/>
        <end position="71"/>
    </location>
</feature>
<keyword evidence="1" id="KW-0812">Transmembrane</keyword>
<proteinExistence type="predicted"/>
<dbReference type="AlphaFoldDB" id="A0A8J5I217"/>
<organism evidence="2 3">
    <name type="scientific">Phytophthora aleatoria</name>
    <dbReference type="NCBI Taxonomy" id="2496075"/>
    <lineage>
        <taxon>Eukaryota</taxon>
        <taxon>Sar</taxon>
        <taxon>Stramenopiles</taxon>
        <taxon>Oomycota</taxon>
        <taxon>Peronosporomycetes</taxon>
        <taxon>Peronosporales</taxon>
        <taxon>Peronosporaceae</taxon>
        <taxon>Phytophthora</taxon>
    </lineage>
</organism>
<keyword evidence="1" id="KW-0472">Membrane</keyword>
<evidence type="ECO:0000313" key="3">
    <source>
        <dbReference type="Proteomes" id="UP000709295"/>
    </source>
</evidence>
<reference evidence="2" key="1">
    <citation type="submission" date="2021-01" db="EMBL/GenBank/DDBJ databases">
        <title>Phytophthora aleatoria, a newly-described species from Pinus radiata is distinct from Phytophthora cactorum isolates based on comparative genomics.</title>
        <authorList>
            <person name="Mcdougal R."/>
            <person name="Panda P."/>
            <person name="Williams N."/>
            <person name="Studholme D.J."/>
        </authorList>
    </citation>
    <scope>NUCLEOTIDE SEQUENCE</scope>
    <source>
        <strain evidence="2">NZFS 4037</strain>
    </source>
</reference>
<evidence type="ECO:0000256" key="1">
    <source>
        <dbReference type="SAM" id="Phobius"/>
    </source>
</evidence>
<evidence type="ECO:0000313" key="2">
    <source>
        <dbReference type="EMBL" id="KAG6941892.1"/>
    </source>
</evidence>
<name>A0A8J5I217_9STRA</name>
<comment type="caution">
    <text evidence="2">The sequence shown here is derived from an EMBL/GenBank/DDBJ whole genome shotgun (WGS) entry which is preliminary data.</text>
</comment>
<keyword evidence="3" id="KW-1185">Reference proteome</keyword>